<dbReference type="Gene3D" id="3.40.630.30">
    <property type="match status" value="1"/>
</dbReference>
<dbReference type="CDD" id="cd04301">
    <property type="entry name" value="NAT_SF"/>
    <property type="match status" value="1"/>
</dbReference>
<organism evidence="3 4">
    <name type="scientific">Stackebrandtia albiflava</name>
    <dbReference type="NCBI Taxonomy" id="406432"/>
    <lineage>
        <taxon>Bacteria</taxon>
        <taxon>Bacillati</taxon>
        <taxon>Actinomycetota</taxon>
        <taxon>Actinomycetes</taxon>
        <taxon>Glycomycetales</taxon>
        <taxon>Glycomycetaceae</taxon>
        <taxon>Stackebrandtia</taxon>
    </lineage>
</organism>
<dbReference type="Pfam" id="PF00583">
    <property type="entry name" value="Acetyltransf_1"/>
    <property type="match status" value="1"/>
</dbReference>
<dbReference type="AlphaFoldDB" id="A0A562V2S6"/>
<dbReference type="OrthoDB" id="7057833at2"/>
<feature type="region of interest" description="Disordered" evidence="1">
    <location>
        <begin position="193"/>
        <end position="215"/>
    </location>
</feature>
<dbReference type="RefSeq" id="WP_147139021.1">
    <property type="nucleotide sequence ID" value="NZ_BAABIJ010000002.1"/>
</dbReference>
<reference evidence="3 4" key="1">
    <citation type="journal article" date="2013" name="Stand. Genomic Sci.">
        <title>Genomic Encyclopedia of Type Strains, Phase I: The one thousand microbial genomes (KMG-I) project.</title>
        <authorList>
            <person name="Kyrpides N.C."/>
            <person name="Woyke T."/>
            <person name="Eisen J.A."/>
            <person name="Garrity G."/>
            <person name="Lilburn T.G."/>
            <person name="Beck B.J."/>
            <person name="Whitman W.B."/>
            <person name="Hugenholtz P."/>
            <person name="Klenk H.P."/>
        </authorList>
    </citation>
    <scope>NUCLEOTIDE SEQUENCE [LARGE SCALE GENOMIC DNA]</scope>
    <source>
        <strain evidence="3 4">DSM 45044</strain>
    </source>
</reference>
<evidence type="ECO:0000259" key="2">
    <source>
        <dbReference type="PROSITE" id="PS51186"/>
    </source>
</evidence>
<sequence>MELNTPYARVRDVDRSGHETVLHVLASAFDTDPLAEWLFPETADRAALRTGFHRSLLDRSGAECHVAGDREGAAIWLPLQAGERLHDGQAGAAVRDERLARLRAVGEALAARHPVGEPHLYLAVMGVVSDRRGHGIGTALLRHRLQRADRDGIGTYLEAGSPRSRALYLRHGFADLGHPVRIADAPPLQPMWRPAAVDAGPRPTDQTPTVQGASR</sequence>
<dbReference type="PANTHER" id="PTHR42791:SF1">
    <property type="entry name" value="N-ACETYLTRANSFERASE DOMAIN-CONTAINING PROTEIN"/>
    <property type="match status" value="1"/>
</dbReference>
<dbReference type="GO" id="GO:0016747">
    <property type="term" value="F:acyltransferase activity, transferring groups other than amino-acyl groups"/>
    <property type="evidence" value="ECO:0007669"/>
    <property type="project" value="InterPro"/>
</dbReference>
<evidence type="ECO:0000313" key="4">
    <source>
        <dbReference type="Proteomes" id="UP000321617"/>
    </source>
</evidence>
<dbReference type="PANTHER" id="PTHR42791">
    <property type="entry name" value="GNAT FAMILY ACETYLTRANSFERASE"/>
    <property type="match status" value="1"/>
</dbReference>
<comment type="caution">
    <text evidence="3">The sequence shown here is derived from an EMBL/GenBank/DDBJ whole genome shotgun (WGS) entry which is preliminary data.</text>
</comment>
<dbReference type="EMBL" id="VLLL01000006">
    <property type="protein sequence ID" value="TWJ12143.1"/>
    <property type="molecule type" value="Genomic_DNA"/>
</dbReference>
<gene>
    <name evidence="3" type="ORF">LX16_2896</name>
</gene>
<dbReference type="Proteomes" id="UP000321617">
    <property type="component" value="Unassembled WGS sequence"/>
</dbReference>
<protein>
    <submittedName>
        <fullName evidence="3">Acetyltransferase (GNAT) family protein</fullName>
    </submittedName>
</protein>
<keyword evidence="4" id="KW-1185">Reference proteome</keyword>
<dbReference type="InterPro" id="IPR016181">
    <property type="entry name" value="Acyl_CoA_acyltransferase"/>
</dbReference>
<feature type="compositionally biased region" description="Polar residues" evidence="1">
    <location>
        <begin position="204"/>
        <end position="215"/>
    </location>
</feature>
<evidence type="ECO:0000256" key="1">
    <source>
        <dbReference type="SAM" id="MobiDB-lite"/>
    </source>
</evidence>
<feature type="domain" description="N-acetyltransferase" evidence="2">
    <location>
        <begin position="8"/>
        <end position="196"/>
    </location>
</feature>
<proteinExistence type="predicted"/>
<dbReference type="SUPFAM" id="SSF55729">
    <property type="entry name" value="Acyl-CoA N-acyltransferases (Nat)"/>
    <property type="match status" value="1"/>
</dbReference>
<keyword evidence="3" id="KW-0808">Transferase</keyword>
<evidence type="ECO:0000313" key="3">
    <source>
        <dbReference type="EMBL" id="TWJ12143.1"/>
    </source>
</evidence>
<name>A0A562V2S6_9ACTN</name>
<dbReference type="PROSITE" id="PS51186">
    <property type="entry name" value="GNAT"/>
    <property type="match status" value="1"/>
</dbReference>
<dbReference type="InterPro" id="IPR000182">
    <property type="entry name" value="GNAT_dom"/>
</dbReference>
<accession>A0A562V2S6</accession>
<dbReference type="InterPro" id="IPR052523">
    <property type="entry name" value="Trichothecene_AcTrans"/>
</dbReference>